<dbReference type="KEGG" id="ccar:122143721"/>
<protein>
    <recommendedName>
        <fullName evidence="1">RNA helicase</fullName>
        <ecNumber evidence="1">3.6.4.13</ecNumber>
    </recommendedName>
</protein>
<keyword evidence="4" id="KW-0378">Hydrolase</keyword>
<dbReference type="GO" id="GO:0005524">
    <property type="term" value="F:ATP binding"/>
    <property type="evidence" value="ECO:0007669"/>
    <property type="project" value="UniProtKB-KW"/>
</dbReference>
<dbReference type="PANTHER" id="PTHR22655:SF2">
    <property type="entry name" value="ATP-DEPENDENT RNA HELICASE TDRD12-RELATED"/>
    <property type="match status" value="1"/>
</dbReference>
<evidence type="ECO:0000313" key="9">
    <source>
        <dbReference type="RefSeq" id="XP_042610251.1"/>
    </source>
</evidence>
<organism evidence="8">
    <name type="scientific">Cyprinus carpio</name>
    <name type="common">Common carp</name>
    <dbReference type="NCBI Taxonomy" id="7962"/>
    <lineage>
        <taxon>Eukaryota</taxon>
        <taxon>Metazoa</taxon>
        <taxon>Chordata</taxon>
        <taxon>Craniata</taxon>
        <taxon>Vertebrata</taxon>
        <taxon>Euteleostomi</taxon>
        <taxon>Actinopterygii</taxon>
        <taxon>Neopterygii</taxon>
        <taxon>Teleostei</taxon>
        <taxon>Ostariophysi</taxon>
        <taxon>Cypriniformes</taxon>
        <taxon>Cyprinidae</taxon>
        <taxon>Cyprininae</taxon>
        <taxon>Cyprinus</taxon>
    </lineage>
</organism>
<gene>
    <name evidence="8 9" type="primary">LOC122143721</name>
</gene>
<dbReference type="GeneID" id="122143721"/>
<dbReference type="PANTHER" id="PTHR22655">
    <property type="entry name" value="ATP-DEPENDENT RNA HELICASE TDRD12-RELATED"/>
    <property type="match status" value="1"/>
</dbReference>
<evidence type="ECO:0000256" key="5">
    <source>
        <dbReference type="ARBA" id="ARBA00022806"/>
    </source>
</evidence>
<dbReference type="RefSeq" id="XP_042610249.1">
    <property type="nucleotide sequence ID" value="XM_042754315.1"/>
</dbReference>
<evidence type="ECO:0000256" key="6">
    <source>
        <dbReference type="ARBA" id="ARBA00022840"/>
    </source>
</evidence>
<dbReference type="GO" id="GO:0016787">
    <property type="term" value="F:hydrolase activity"/>
    <property type="evidence" value="ECO:0007669"/>
    <property type="project" value="UniProtKB-KW"/>
</dbReference>
<evidence type="ECO:0000256" key="1">
    <source>
        <dbReference type="ARBA" id="ARBA00012552"/>
    </source>
</evidence>
<evidence type="ECO:0000256" key="7">
    <source>
        <dbReference type="ARBA" id="ARBA00047984"/>
    </source>
</evidence>
<dbReference type="EC" id="3.6.4.13" evidence="1"/>
<name>A0A9Q9XYA6_CYPCA</name>
<dbReference type="Proteomes" id="UP001155660">
    <property type="component" value="Unplaced"/>
</dbReference>
<keyword evidence="5 8" id="KW-0347">Helicase</keyword>
<dbReference type="GO" id="GO:0003724">
    <property type="term" value="F:RNA helicase activity"/>
    <property type="evidence" value="ECO:0007669"/>
    <property type="project" value="UniProtKB-EC"/>
</dbReference>
<keyword evidence="2" id="KW-0677">Repeat</keyword>
<dbReference type="GO" id="GO:0042078">
    <property type="term" value="P:germ-line stem cell division"/>
    <property type="evidence" value="ECO:0007669"/>
    <property type="project" value="TreeGrafter"/>
</dbReference>
<evidence type="ECO:0000256" key="3">
    <source>
        <dbReference type="ARBA" id="ARBA00022741"/>
    </source>
</evidence>
<keyword evidence="6" id="KW-0067">ATP-binding</keyword>
<evidence type="ECO:0000313" key="8">
    <source>
        <dbReference type="RefSeq" id="XP_042610249.1"/>
    </source>
</evidence>
<evidence type="ECO:0000256" key="2">
    <source>
        <dbReference type="ARBA" id="ARBA00022737"/>
    </source>
</evidence>
<reference evidence="8 9" key="1">
    <citation type="submission" date="2025-04" db="UniProtKB">
        <authorList>
            <consortium name="RefSeq"/>
        </authorList>
    </citation>
    <scope>IDENTIFICATION</scope>
    <source>
        <tissue evidence="8 9">Muscle</tissue>
    </source>
</reference>
<evidence type="ECO:0000256" key="4">
    <source>
        <dbReference type="ARBA" id="ARBA00022801"/>
    </source>
</evidence>
<dbReference type="RefSeq" id="XP_042610251.1">
    <property type="nucleotide sequence ID" value="XM_042754317.1"/>
</dbReference>
<comment type="catalytic activity">
    <reaction evidence="7">
        <text>ATP + H2O = ADP + phosphate + H(+)</text>
        <dbReference type="Rhea" id="RHEA:13065"/>
        <dbReference type="ChEBI" id="CHEBI:15377"/>
        <dbReference type="ChEBI" id="CHEBI:15378"/>
        <dbReference type="ChEBI" id="CHEBI:30616"/>
        <dbReference type="ChEBI" id="CHEBI:43474"/>
        <dbReference type="ChEBI" id="CHEBI:456216"/>
        <dbReference type="EC" id="3.6.4.13"/>
    </reaction>
</comment>
<dbReference type="AlphaFoldDB" id="A0A9Q9XYA6"/>
<sequence>MGFAVEIGEMLEIQIIKIEDPGCLWARVLKGPGIQPDSPEEYENLRVKMNLFYHEVDLDVQKLKPAELKEGLVCVVFSLALKSWCRAVVESVFQGMVETQAWCLLVDHGDRIIVRADEYETFCSLYLIKHSCRNSM</sequence>
<dbReference type="OrthoDB" id="8957947at2759"/>
<accession>A0A9Q9XYA6</accession>
<proteinExistence type="predicted"/>
<keyword evidence="3" id="KW-0547">Nucleotide-binding</keyword>